<proteinExistence type="predicted"/>
<dbReference type="InterPro" id="IPR043917">
    <property type="entry name" value="DUF5753"/>
</dbReference>
<dbReference type="RefSeq" id="WP_090050034.1">
    <property type="nucleotide sequence ID" value="NZ_FNCC01000006.1"/>
</dbReference>
<dbReference type="Proteomes" id="UP000199623">
    <property type="component" value="Unassembled WGS sequence"/>
</dbReference>
<dbReference type="STRING" id="200378.SAMN05216553_106354"/>
<gene>
    <name evidence="2" type="ORF">SAMN05216553_106354</name>
</gene>
<dbReference type="Pfam" id="PF19054">
    <property type="entry name" value="DUF5753"/>
    <property type="match status" value="1"/>
</dbReference>
<sequence length="115" mass="13004">MEDFRSRYRHAFDTYCVQLPANLRTLAMTEAKAKKIVSYEVLVLPGLLQTQGYARALLAEDGIEAEEDIVAVKRARRMFARLDAVALEAEQSRSKLAEYVSGLREDFHGPRTDLA</sequence>
<protein>
    <recommendedName>
        <fullName evidence="1">DUF5753 domain-containing protein</fullName>
    </recommendedName>
</protein>
<evidence type="ECO:0000259" key="1">
    <source>
        <dbReference type="Pfam" id="PF19054"/>
    </source>
</evidence>
<dbReference type="EMBL" id="FNCC01000006">
    <property type="protein sequence ID" value="SDG24347.1"/>
    <property type="molecule type" value="Genomic_DNA"/>
</dbReference>
<accession>A0A1G7SMM0</accession>
<reference evidence="3" key="1">
    <citation type="submission" date="2016-10" db="EMBL/GenBank/DDBJ databases">
        <authorList>
            <person name="Varghese N."/>
            <person name="Submissions S."/>
        </authorList>
    </citation>
    <scope>NUCLEOTIDE SEQUENCE [LARGE SCALE GENOMIC DNA]</scope>
    <source>
        <strain evidence="3">CGMCC 4.3506</strain>
    </source>
</reference>
<evidence type="ECO:0000313" key="3">
    <source>
        <dbReference type="Proteomes" id="UP000199623"/>
    </source>
</evidence>
<dbReference type="AlphaFoldDB" id="A0A1G7SMM0"/>
<organism evidence="2 3">
    <name type="scientific">Lentzea fradiae</name>
    <dbReference type="NCBI Taxonomy" id="200378"/>
    <lineage>
        <taxon>Bacteria</taxon>
        <taxon>Bacillati</taxon>
        <taxon>Actinomycetota</taxon>
        <taxon>Actinomycetes</taxon>
        <taxon>Pseudonocardiales</taxon>
        <taxon>Pseudonocardiaceae</taxon>
        <taxon>Lentzea</taxon>
    </lineage>
</organism>
<name>A0A1G7SMM0_9PSEU</name>
<dbReference type="OrthoDB" id="3699744at2"/>
<keyword evidence="3" id="KW-1185">Reference proteome</keyword>
<evidence type="ECO:0000313" key="2">
    <source>
        <dbReference type="EMBL" id="SDG24347.1"/>
    </source>
</evidence>
<feature type="domain" description="DUF5753" evidence="1">
    <location>
        <begin position="23"/>
        <end position="67"/>
    </location>
</feature>